<organism evidence="1 2">
    <name type="scientific">Bacillus wiedmannii</name>
    <dbReference type="NCBI Taxonomy" id="1890302"/>
    <lineage>
        <taxon>Bacteria</taxon>
        <taxon>Bacillati</taxon>
        <taxon>Bacillota</taxon>
        <taxon>Bacilli</taxon>
        <taxon>Bacillales</taxon>
        <taxon>Bacillaceae</taxon>
        <taxon>Bacillus</taxon>
        <taxon>Bacillus cereus group</taxon>
    </lineage>
</organism>
<evidence type="ECO:0000313" key="1">
    <source>
        <dbReference type="EMBL" id="TKI92852.1"/>
    </source>
</evidence>
<reference evidence="1 2" key="1">
    <citation type="journal article" date="2019" name="Environ. Microbiol.">
        <title>An active ?-lactamase is a part of an orchestrated cell wall stress resistance network of Bacillus subtilis and related rhizosphere species.</title>
        <authorList>
            <person name="Bucher T."/>
            <person name="Keren-Paz A."/>
            <person name="Hausser J."/>
            <person name="Olender T."/>
            <person name="Cytryn E."/>
            <person name="Kolodkin-Gal I."/>
        </authorList>
    </citation>
    <scope>NUCLEOTIDE SEQUENCE [LARGE SCALE GENOMIC DNA]</scope>
    <source>
        <strain evidence="1 2">I5</strain>
    </source>
</reference>
<dbReference type="Proteomes" id="UP000305222">
    <property type="component" value="Unassembled WGS sequence"/>
</dbReference>
<dbReference type="EMBL" id="SZON01001038">
    <property type="protein sequence ID" value="TKI92852.1"/>
    <property type="molecule type" value="Genomic_DNA"/>
</dbReference>
<proteinExistence type="predicted"/>
<feature type="non-terminal residue" evidence="1">
    <location>
        <position position="1"/>
    </location>
</feature>
<evidence type="ECO:0000313" key="2">
    <source>
        <dbReference type="Proteomes" id="UP000305222"/>
    </source>
</evidence>
<gene>
    <name evidence="1" type="ORF">FC699_19140</name>
</gene>
<protein>
    <submittedName>
        <fullName evidence="1">Penicillin-binding protein</fullName>
    </submittedName>
</protein>
<name>A0A4U3AY07_9BACI</name>
<sequence>NNFNRDKRTFVILFSNVQNGMNDTFNQEFRKMANDLIEGK</sequence>
<dbReference type="AlphaFoldDB" id="A0A4U3AY07"/>
<comment type="caution">
    <text evidence="1">The sequence shown here is derived from an EMBL/GenBank/DDBJ whole genome shotgun (WGS) entry which is preliminary data.</text>
</comment>
<accession>A0A4U3AY07</accession>